<evidence type="ECO:0000313" key="2">
    <source>
        <dbReference type="Proteomes" id="UP001165122"/>
    </source>
</evidence>
<accession>A0A9W7FJD4</accession>
<proteinExistence type="predicted"/>
<dbReference type="EMBL" id="BRXW01000187">
    <property type="protein sequence ID" value="GMI13124.1"/>
    <property type="molecule type" value="Genomic_DNA"/>
</dbReference>
<dbReference type="Proteomes" id="UP001165122">
    <property type="component" value="Unassembled WGS sequence"/>
</dbReference>
<dbReference type="AlphaFoldDB" id="A0A9W7FJD4"/>
<reference evidence="2" key="1">
    <citation type="journal article" date="2023" name="Commun. Biol.">
        <title>Genome analysis of Parmales, the sister group of diatoms, reveals the evolutionary specialization of diatoms from phago-mixotrophs to photoautotrophs.</title>
        <authorList>
            <person name="Ban H."/>
            <person name="Sato S."/>
            <person name="Yoshikawa S."/>
            <person name="Yamada K."/>
            <person name="Nakamura Y."/>
            <person name="Ichinomiya M."/>
            <person name="Sato N."/>
            <person name="Blanc-Mathieu R."/>
            <person name="Endo H."/>
            <person name="Kuwata A."/>
            <person name="Ogata H."/>
        </authorList>
    </citation>
    <scope>NUCLEOTIDE SEQUENCE [LARGE SCALE GENOMIC DNA]</scope>
    <source>
        <strain evidence="2">NIES 3700</strain>
    </source>
</reference>
<name>A0A9W7FJD4_9STRA</name>
<evidence type="ECO:0000313" key="1">
    <source>
        <dbReference type="EMBL" id="GMI13124.1"/>
    </source>
</evidence>
<comment type="caution">
    <text evidence="1">The sequence shown here is derived from an EMBL/GenBank/DDBJ whole genome shotgun (WGS) entry which is preliminary data.</text>
</comment>
<sequence>MQDKNTTKQKFASVISELTEANRERDVLRSKLGAEKEAATRPLDPEATPLFKGTILLQPLPLGQTSFTFSAQVKAKEEIARHRLIDHEAPVDDNDGDILGIARPLFLDDILE</sequence>
<keyword evidence="2" id="KW-1185">Reference proteome</keyword>
<protein>
    <submittedName>
        <fullName evidence="1">Uncharacterized protein</fullName>
    </submittedName>
</protein>
<gene>
    <name evidence="1" type="ORF">TrLO_g9177</name>
</gene>
<organism evidence="1 2">
    <name type="scientific">Triparma laevis f. longispina</name>
    <dbReference type="NCBI Taxonomy" id="1714387"/>
    <lineage>
        <taxon>Eukaryota</taxon>
        <taxon>Sar</taxon>
        <taxon>Stramenopiles</taxon>
        <taxon>Ochrophyta</taxon>
        <taxon>Bolidophyceae</taxon>
        <taxon>Parmales</taxon>
        <taxon>Triparmaceae</taxon>
        <taxon>Triparma</taxon>
    </lineage>
</organism>